<sequence length="48" mass="5372">MCFLGFKFSCITTPTSFSSLVFIIFSSPIGQFHTGFLLFFLIPLCDIS</sequence>
<proteinExistence type="predicted"/>
<evidence type="ECO:0000256" key="1">
    <source>
        <dbReference type="SAM" id="Phobius"/>
    </source>
</evidence>
<gene>
    <name evidence="2" type="ORF">E2C01_090545</name>
</gene>
<feature type="transmembrane region" description="Helical" evidence="1">
    <location>
        <begin position="20"/>
        <end position="42"/>
    </location>
</feature>
<organism evidence="2 3">
    <name type="scientific">Portunus trituberculatus</name>
    <name type="common">Swimming crab</name>
    <name type="synonym">Neptunus trituberculatus</name>
    <dbReference type="NCBI Taxonomy" id="210409"/>
    <lineage>
        <taxon>Eukaryota</taxon>
        <taxon>Metazoa</taxon>
        <taxon>Ecdysozoa</taxon>
        <taxon>Arthropoda</taxon>
        <taxon>Crustacea</taxon>
        <taxon>Multicrustacea</taxon>
        <taxon>Malacostraca</taxon>
        <taxon>Eumalacostraca</taxon>
        <taxon>Eucarida</taxon>
        <taxon>Decapoda</taxon>
        <taxon>Pleocyemata</taxon>
        <taxon>Brachyura</taxon>
        <taxon>Eubrachyura</taxon>
        <taxon>Portunoidea</taxon>
        <taxon>Portunidae</taxon>
        <taxon>Portuninae</taxon>
        <taxon>Portunus</taxon>
    </lineage>
</organism>
<comment type="caution">
    <text evidence="2">The sequence shown here is derived from an EMBL/GenBank/DDBJ whole genome shotgun (WGS) entry which is preliminary data.</text>
</comment>
<keyword evidence="1" id="KW-0472">Membrane</keyword>
<evidence type="ECO:0000313" key="2">
    <source>
        <dbReference type="EMBL" id="MPC95338.1"/>
    </source>
</evidence>
<dbReference type="EMBL" id="VSRR010101854">
    <property type="protein sequence ID" value="MPC95338.1"/>
    <property type="molecule type" value="Genomic_DNA"/>
</dbReference>
<keyword evidence="1" id="KW-0812">Transmembrane</keyword>
<dbReference type="Proteomes" id="UP000324222">
    <property type="component" value="Unassembled WGS sequence"/>
</dbReference>
<dbReference type="AlphaFoldDB" id="A0A5B7JQM4"/>
<keyword evidence="3" id="KW-1185">Reference proteome</keyword>
<protein>
    <submittedName>
        <fullName evidence="2">Uncharacterized protein</fullName>
    </submittedName>
</protein>
<name>A0A5B7JQM4_PORTR</name>
<reference evidence="2 3" key="1">
    <citation type="submission" date="2019-05" db="EMBL/GenBank/DDBJ databases">
        <title>Another draft genome of Portunus trituberculatus and its Hox gene families provides insights of decapod evolution.</title>
        <authorList>
            <person name="Jeong J.-H."/>
            <person name="Song I."/>
            <person name="Kim S."/>
            <person name="Choi T."/>
            <person name="Kim D."/>
            <person name="Ryu S."/>
            <person name="Kim W."/>
        </authorList>
    </citation>
    <scope>NUCLEOTIDE SEQUENCE [LARGE SCALE GENOMIC DNA]</scope>
    <source>
        <tissue evidence="2">Muscle</tissue>
    </source>
</reference>
<keyword evidence="1" id="KW-1133">Transmembrane helix</keyword>
<evidence type="ECO:0000313" key="3">
    <source>
        <dbReference type="Proteomes" id="UP000324222"/>
    </source>
</evidence>
<accession>A0A5B7JQM4</accession>